<reference evidence="7" key="1">
    <citation type="submission" date="2017-09" db="EMBL/GenBank/DDBJ databases">
        <title>Depth-based differentiation of microbial function through sediment-hosted aquifers and enrichment of novel symbionts in the deep terrestrial subsurface.</title>
        <authorList>
            <person name="Probst A.J."/>
            <person name="Ladd B."/>
            <person name="Jarett J.K."/>
            <person name="Geller-Mcgrath D.E."/>
            <person name="Sieber C.M.K."/>
            <person name="Emerson J.B."/>
            <person name="Anantharaman K."/>
            <person name="Thomas B.C."/>
            <person name="Malmstrom R."/>
            <person name="Stieglmeier M."/>
            <person name="Klingl A."/>
            <person name="Woyke T."/>
            <person name="Ryan C.M."/>
            <person name="Banfield J.F."/>
        </authorList>
    </citation>
    <scope>NUCLEOTIDE SEQUENCE [LARGE SCALE GENOMIC DNA]</scope>
</reference>
<keyword evidence="2" id="KW-0489">Methyltransferase</keyword>
<comment type="caution">
    <text evidence="6">The sequence shown here is derived from an EMBL/GenBank/DDBJ whole genome shotgun (WGS) entry which is preliminary data.</text>
</comment>
<dbReference type="SUPFAM" id="SSF53335">
    <property type="entry name" value="S-adenosyl-L-methionine-dependent methyltransferases"/>
    <property type="match status" value="1"/>
</dbReference>
<organism evidence="6 7">
    <name type="scientific">Candidatus Magasanikbacteria bacterium CG10_big_fil_rev_8_21_14_0_10_47_10</name>
    <dbReference type="NCBI Taxonomy" id="1974652"/>
    <lineage>
        <taxon>Bacteria</taxon>
        <taxon>Candidatus Magasanikiibacteriota</taxon>
    </lineage>
</organism>
<dbReference type="GO" id="GO:0008757">
    <property type="term" value="F:S-adenosylmethionine-dependent methyltransferase activity"/>
    <property type="evidence" value="ECO:0007669"/>
    <property type="project" value="InterPro"/>
</dbReference>
<evidence type="ECO:0000313" key="6">
    <source>
        <dbReference type="EMBL" id="PIR74732.1"/>
    </source>
</evidence>
<evidence type="ECO:0000256" key="3">
    <source>
        <dbReference type="ARBA" id="ARBA00022679"/>
    </source>
</evidence>
<dbReference type="Pfam" id="PF08241">
    <property type="entry name" value="Methyltransf_11"/>
    <property type="match status" value="1"/>
</dbReference>
<evidence type="ECO:0000256" key="2">
    <source>
        <dbReference type="ARBA" id="ARBA00022603"/>
    </source>
</evidence>
<sequence length="313" mass="36302">MIHLHYMSTRENKPMGWGIVTQQGAELWDAEPVFKGDSVSLRDKLMLFFYPKKFLLYRYIERDIQSKQKMGHKYRILDVGCGTGAAVIDMKKLFGKQVEVVGIDVVHLQVDIAKKRLQKYGVWAQIDWFDGAHMSFQNDSFDAVYTSDVLGHVEDVETWLYEIHRVLKPGGVLALFAESALGDHAYIRNYLMKRGLNTDPHKQFHISLFSKDRLRSMLQAAGFDIKAMYTTVWATFFVHPDEMYASFQEHGGFFMLRHLNAALHWIKKKTHPYSTAAAELYSLLEMLTVGRWVESQGYIILARKEKVSRLRRL</sequence>
<dbReference type="EMBL" id="PFCB01000009">
    <property type="protein sequence ID" value="PIR74732.1"/>
    <property type="molecule type" value="Genomic_DNA"/>
</dbReference>
<evidence type="ECO:0000256" key="1">
    <source>
        <dbReference type="ARBA" id="ARBA00005189"/>
    </source>
</evidence>
<evidence type="ECO:0000256" key="4">
    <source>
        <dbReference type="ARBA" id="ARBA00025707"/>
    </source>
</evidence>
<dbReference type="InterPro" id="IPR013216">
    <property type="entry name" value="Methyltransf_11"/>
</dbReference>
<dbReference type="AlphaFoldDB" id="A0A2H0TRF7"/>
<feature type="domain" description="Methyltransferase type 11" evidence="5">
    <location>
        <begin position="77"/>
        <end position="174"/>
    </location>
</feature>
<dbReference type="Proteomes" id="UP000230154">
    <property type="component" value="Unassembled WGS sequence"/>
</dbReference>
<accession>A0A2H0TRF7</accession>
<comment type="pathway">
    <text evidence="1">Lipid metabolism.</text>
</comment>
<dbReference type="CDD" id="cd02440">
    <property type="entry name" value="AdoMet_MTases"/>
    <property type="match status" value="1"/>
</dbReference>
<dbReference type="PANTHER" id="PTHR44307">
    <property type="entry name" value="PHOSPHOETHANOLAMINE METHYLTRANSFERASE"/>
    <property type="match status" value="1"/>
</dbReference>
<comment type="pathway">
    <text evidence="4">Phospholipid metabolism.</text>
</comment>
<name>A0A2H0TRF7_9BACT</name>
<gene>
    <name evidence="6" type="ORF">COU35_01010</name>
</gene>
<proteinExistence type="predicted"/>
<dbReference type="GO" id="GO:0032259">
    <property type="term" value="P:methylation"/>
    <property type="evidence" value="ECO:0007669"/>
    <property type="project" value="UniProtKB-KW"/>
</dbReference>
<evidence type="ECO:0000259" key="5">
    <source>
        <dbReference type="Pfam" id="PF08241"/>
    </source>
</evidence>
<evidence type="ECO:0000313" key="7">
    <source>
        <dbReference type="Proteomes" id="UP000230154"/>
    </source>
</evidence>
<dbReference type="InterPro" id="IPR029063">
    <property type="entry name" value="SAM-dependent_MTases_sf"/>
</dbReference>
<dbReference type="Gene3D" id="3.40.50.150">
    <property type="entry name" value="Vaccinia Virus protein VP39"/>
    <property type="match status" value="1"/>
</dbReference>
<dbReference type="PANTHER" id="PTHR44307:SF2">
    <property type="entry name" value="PHOSPHOETHANOLAMINE METHYLTRANSFERASE ISOFORM X1"/>
    <property type="match status" value="1"/>
</dbReference>
<protein>
    <recommendedName>
        <fullName evidence="5">Methyltransferase type 11 domain-containing protein</fullName>
    </recommendedName>
</protein>
<keyword evidence="3" id="KW-0808">Transferase</keyword>